<dbReference type="WBParaSite" id="PTRK_0000209100.1">
    <property type="protein sequence ID" value="PTRK_0000209100.1"/>
    <property type="gene ID" value="PTRK_0000209100"/>
</dbReference>
<dbReference type="SMART" id="SM00256">
    <property type="entry name" value="FBOX"/>
    <property type="match status" value="1"/>
</dbReference>
<dbReference type="PROSITE" id="PS50181">
    <property type="entry name" value="FBOX"/>
    <property type="match status" value="1"/>
</dbReference>
<keyword evidence="1" id="KW-1133">Transmembrane helix</keyword>
<organism evidence="3 4">
    <name type="scientific">Parastrongyloides trichosuri</name>
    <name type="common">Possum-specific nematode worm</name>
    <dbReference type="NCBI Taxonomy" id="131310"/>
    <lineage>
        <taxon>Eukaryota</taxon>
        <taxon>Metazoa</taxon>
        <taxon>Ecdysozoa</taxon>
        <taxon>Nematoda</taxon>
        <taxon>Chromadorea</taxon>
        <taxon>Rhabditida</taxon>
        <taxon>Tylenchina</taxon>
        <taxon>Panagrolaimomorpha</taxon>
        <taxon>Strongyloidoidea</taxon>
        <taxon>Strongyloididae</taxon>
        <taxon>Parastrongyloides</taxon>
    </lineage>
</organism>
<evidence type="ECO:0000256" key="1">
    <source>
        <dbReference type="SAM" id="Phobius"/>
    </source>
</evidence>
<proteinExistence type="predicted"/>
<reference evidence="4" key="1">
    <citation type="submission" date="2017-02" db="UniProtKB">
        <authorList>
            <consortium name="WormBaseParasite"/>
        </authorList>
    </citation>
    <scope>IDENTIFICATION</scope>
</reference>
<dbReference type="SUPFAM" id="SSF81383">
    <property type="entry name" value="F-box domain"/>
    <property type="match status" value="1"/>
</dbReference>
<name>A0A0N4Z527_PARTI</name>
<dbReference type="Proteomes" id="UP000038045">
    <property type="component" value="Unplaced"/>
</dbReference>
<dbReference type="Pfam" id="PF12937">
    <property type="entry name" value="F-box-like"/>
    <property type="match status" value="1"/>
</dbReference>
<accession>A0A0N4Z527</accession>
<keyword evidence="3" id="KW-1185">Reference proteome</keyword>
<keyword evidence="1" id="KW-0472">Membrane</keyword>
<evidence type="ECO:0000313" key="3">
    <source>
        <dbReference type="Proteomes" id="UP000038045"/>
    </source>
</evidence>
<protein>
    <submittedName>
        <fullName evidence="4">F-box domain-containing protein</fullName>
    </submittedName>
</protein>
<dbReference type="InterPro" id="IPR001810">
    <property type="entry name" value="F-box_dom"/>
</dbReference>
<keyword evidence="1" id="KW-0812">Transmembrane</keyword>
<dbReference type="CDD" id="cd09917">
    <property type="entry name" value="F-box_SF"/>
    <property type="match status" value="1"/>
</dbReference>
<evidence type="ECO:0000313" key="4">
    <source>
        <dbReference type="WBParaSite" id="PTRK_0000209100.1"/>
    </source>
</evidence>
<dbReference type="InterPro" id="IPR036047">
    <property type="entry name" value="F-box-like_dom_sf"/>
</dbReference>
<feature type="domain" description="F-box" evidence="2">
    <location>
        <begin position="1"/>
        <end position="45"/>
    </location>
</feature>
<sequence>MHLLDLPNEVFIKIFSYLGFDDIFNLMLVSSFFYNIFEYAVFRRSRPRMKTLFIENNSDHQPEGTYFFHIELYEPINPTSSKSTIKMHNVTPDVIDMILRNLTIDDLFFVSIQVKNEKNMFDIINKYFKSDMKIQNLVLNILEDCDCESFERLFQKFKNAQELIIYRLSFKSMKNDFKLPNFDELTDLLLNGKLADDFFEKRFIDHCIINSPKLMEMGIFCKPFHCYSPVIDLIAIRPWNFTMCDGSTHKIHYFKLKLLRDHTMSYIDRRNAMEFFCFCVRKHFNYAVLNINANVQGFQYCNTCHNEKHLFVSFL</sequence>
<feature type="transmembrane region" description="Helical" evidence="1">
    <location>
        <begin position="23"/>
        <end position="42"/>
    </location>
</feature>
<dbReference type="AlphaFoldDB" id="A0A0N4Z527"/>
<evidence type="ECO:0000259" key="2">
    <source>
        <dbReference type="PROSITE" id="PS50181"/>
    </source>
</evidence>